<dbReference type="InParanoid" id="A0A061G370"/>
<organism evidence="1 2">
    <name type="scientific">Theobroma cacao</name>
    <name type="common">Cacao</name>
    <name type="synonym">Cocoa</name>
    <dbReference type="NCBI Taxonomy" id="3641"/>
    <lineage>
        <taxon>Eukaryota</taxon>
        <taxon>Viridiplantae</taxon>
        <taxon>Streptophyta</taxon>
        <taxon>Embryophyta</taxon>
        <taxon>Tracheophyta</taxon>
        <taxon>Spermatophyta</taxon>
        <taxon>Magnoliopsida</taxon>
        <taxon>eudicotyledons</taxon>
        <taxon>Gunneridae</taxon>
        <taxon>Pentapetalae</taxon>
        <taxon>rosids</taxon>
        <taxon>malvids</taxon>
        <taxon>Malvales</taxon>
        <taxon>Malvaceae</taxon>
        <taxon>Byttnerioideae</taxon>
        <taxon>Theobroma</taxon>
    </lineage>
</organism>
<gene>
    <name evidence="1" type="ORF">TCM_013059</name>
</gene>
<reference evidence="1 2" key="1">
    <citation type="journal article" date="2013" name="Genome Biol.">
        <title>The genome sequence of the most widely cultivated cacao type and its use to identify candidate genes regulating pod color.</title>
        <authorList>
            <person name="Motamayor J.C."/>
            <person name="Mockaitis K."/>
            <person name="Schmutz J."/>
            <person name="Haiminen N."/>
            <person name="Iii D.L."/>
            <person name="Cornejo O."/>
            <person name="Findley S.D."/>
            <person name="Zheng P."/>
            <person name="Utro F."/>
            <person name="Royaert S."/>
            <person name="Saski C."/>
            <person name="Jenkins J."/>
            <person name="Podicheti R."/>
            <person name="Zhao M."/>
            <person name="Scheffler B.E."/>
            <person name="Stack J.C."/>
            <person name="Feltus F.A."/>
            <person name="Mustiga G.M."/>
            <person name="Amores F."/>
            <person name="Phillips W."/>
            <person name="Marelli J.P."/>
            <person name="May G.D."/>
            <person name="Shapiro H."/>
            <person name="Ma J."/>
            <person name="Bustamante C.D."/>
            <person name="Schnell R.J."/>
            <person name="Main D."/>
            <person name="Gilbert D."/>
            <person name="Parida L."/>
            <person name="Kuhn D.N."/>
        </authorList>
    </citation>
    <scope>NUCLEOTIDE SEQUENCE [LARGE SCALE GENOMIC DNA]</scope>
    <source>
        <strain evidence="2">cv. Matina 1-6</strain>
    </source>
</reference>
<dbReference type="Gramene" id="EOY21479">
    <property type="protein sequence ID" value="EOY21479"/>
    <property type="gene ID" value="TCM_013059"/>
</dbReference>
<name>A0A061G370_THECC</name>
<dbReference type="Proteomes" id="UP000026915">
    <property type="component" value="Chromosome 3"/>
</dbReference>
<dbReference type="HOGENOM" id="CLU_1274222_0_0_1"/>
<evidence type="ECO:0000313" key="2">
    <source>
        <dbReference type="Proteomes" id="UP000026915"/>
    </source>
</evidence>
<protein>
    <submittedName>
        <fullName evidence="1">Uncharacterized protein</fullName>
    </submittedName>
</protein>
<evidence type="ECO:0000313" key="1">
    <source>
        <dbReference type="EMBL" id="EOY21479.1"/>
    </source>
</evidence>
<proteinExistence type="predicted"/>
<dbReference type="EMBL" id="CM001881">
    <property type="protein sequence ID" value="EOY21479.1"/>
    <property type="molecule type" value="Genomic_DNA"/>
</dbReference>
<accession>A0A061G370</accession>
<dbReference type="AlphaFoldDB" id="A0A061G370"/>
<sequence length="217" mass="24277">MPLTNLNACLYTLHEESTTIVELYLVEEEETSEIETEEESCDFKHSDESDDEFVDVDKVEVEVIRDEFVLDIEVILAIKAVLDIGVDVGVIPDVVIDNVRETLNIKVVHDVGVVTDDAKVTPINSCASSSLVPAHKDANSVSGTQMLWDFDDACNIGFKLECLNDCRSRAKAFLNKSSLKKELENIATKTVSLRKHEVELQEQLDIFVNSISSLWNM</sequence>
<keyword evidence="2" id="KW-1185">Reference proteome</keyword>